<proteinExistence type="predicted"/>
<dbReference type="RefSeq" id="XP_018988357.1">
    <property type="nucleotide sequence ID" value="XM_019127695.1"/>
</dbReference>
<dbReference type="STRING" id="984486.A0A1E3QZB8"/>
<accession>A0A1E3QZB8</accession>
<dbReference type="GO" id="GO:0043248">
    <property type="term" value="P:proteasome assembly"/>
    <property type="evidence" value="ECO:0007669"/>
    <property type="project" value="TreeGrafter"/>
</dbReference>
<dbReference type="AlphaFoldDB" id="A0A1E3QZB8"/>
<dbReference type="EMBL" id="KV454426">
    <property type="protein sequence ID" value="ODQ83029.1"/>
    <property type="molecule type" value="Genomic_DNA"/>
</dbReference>
<protein>
    <submittedName>
        <fullName evidence="1">Uncharacterized protein</fullName>
    </submittedName>
</protein>
<gene>
    <name evidence="1" type="ORF">BABINDRAFT_159502</name>
</gene>
<name>A0A1E3QZB8_9ASCO</name>
<dbReference type="GO" id="GO:0070628">
    <property type="term" value="F:proteasome binding"/>
    <property type="evidence" value="ECO:0007669"/>
    <property type="project" value="InterPro"/>
</dbReference>
<dbReference type="PANTHER" id="PTHR42342:SF1">
    <property type="entry name" value="STATIONARY PHASE PROTEIN 5"/>
    <property type="match status" value="1"/>
</dbReference>
<evidence type="ECO:0000313" key="2">
    <source>
        <dbReference type="Proteomes" id="UP000094336"/>
    </source>
</evidence>
<organism evidence="1 2">
    <name type="scientific">Babjeviella inositovora NRRL Y-12698</name>
    <dbReference type="NCBI Taxonomy" id="984486"/>
    <lineage>
        <taxon>Eukaryota</taxon>
        <taxon>Fungi</taxon>
        <taxon>Dikarya</taxon>
        <taxon>Ascomycota</taxon>
        <taxon>Saccharomycotina</taxon>
        <taxon>Pichiomycetes</taxon>
        <taxon>Serinales incertae sedis</taxon>
        <taxon>Babjeviella</taxon>
    </lineage>
</organism>
<reference evidence="2" key="1">
    <citation type="submission" date="2016-05" db="EMBL/GenBank/DDBJ databases">
        <title>Comparative genomics of biotechnologically important yeasts.</title>
        <authorList>
            <consortium name="DOE Joint Genome Institute"/>
            <person name="Riley R."/>
            <person name="Haridas S."/>
            <person name="Wolfe K.H."/>
            <person name="Lopes M.R."/>
            <person name="Hittinger C.T."/>
            <person name="Goker M."/>
            <person name="Salamov A."/>
            <person name="Wisecaver J."/>
            <person name="Long T.M."/>
            <person name="Aerts A.L."/>
            <person name="Barry K."/>
            <person name="Choi C."/>
            <person name="Clum A."/>
            <person name="Coughlan A.Y."/>
            <person name="Deshpande S."/>
            <person name="Douglass A.P."/>
            <person name="Hanson S.J."/>
            <person name="Klenk H.-P."/>
            <person name="Labutti K."/>
            <person name="Lapidus A."/>
            <person name="Lindquist E."/>
            <person name="Lipzen A."/>
            <person name="Meier-Kolthoff J.P."/>
            <person name="Ohm R.A."/>
            <person name="Otillar R.P."/>
            <person name="Pangilinan J."/>
            <person name="Peng Y."/>
            <person name="Rokas A."/>
            <person name="Rosa C.A."/>
            <person name="Scheuner C."/>
            <person name="Sibirny A.A."/>
            <person name="Slot J.C."/>
            <person name="Stielow J.B."/>
            <person name="Sun H."/>
            <person name="Kurtzman C.P."/>
            <person name="Blackwell M."/>
            <person name="Grigoriev I.V."/>
            <person name="Jeffries T.W."/>
        </authorList>
    </citation>
    <scope>NUCLEOTIDE SEQUENCE [LARGE SCALE GENOMIC DNA]</scope>
    <source>
        <strain evidence="2">NRRL Y-12698</strain>
    </source>
</reference>
<evidence type="ECO:0000313" key="1">
    <source>
        <dbReference type="EMBL" id="ODQ83029.1"/>
    </source>
</evidence>
<dbReference type="OrthoDB" id="416253at2759"/>
<dbReference type="Proteomes" id="UP000094336">
    <property type="component" value="Unassembled WGS sequence"/>
</dbReference>
<keyword evidence="2" id="KW-1185">Reference proteome</keyword>
<dbReference type="GeneID" id="30145548"/>
<dbReference type="PANTHER" id="PTHR42342">
    <property type="entry name" value="STATIONARY PHASE PROTEIN 5"/>
    <property type="match status" value="1"/>
</dbReference>
<sequence>MFSTYAASNNLTAEAVKNLTTAIRTLFNATEKLNQLDGGNGHTSNVLLNSANRNAKDTNVRTNSSLTSEFTHQTIMLARTESENCISTGCYAEFQFKLQLTIPTVTFLDENVMMNIAGDIEFYQREVALILEDLRRIENFGSLPIEFDYKNSRLKVYFPNSDKETVDRLLQDYEITSGVVYEDAAEKLELRVVEAETPSLATSSYLEVSSHSDGYYYSDVLSSPSERLSLESMTEAASSVSDTDSDLLSSDYLPFATGETPDVATVDEAEMAQMSLSSISHSSGGYHPNEVLVRTSGGAWVSV</sequence>
<dbReference type="InterPro" id="IPR038816">
    <property type="entry name" value="Stationary_phase_5"/>
</dbReference>